<proteinExistence type="predicted"/>
<evidence type="ECO:0000313" key="1">
    <source>
        <dbReference type="EMBL" id="GAG77226.1"/>
    </source>
</evidence>
<comment type="caution">
    <text evidence="1">The sequence shown here is derived from an EMBL/GenBank/DDBJ whole genome shotgun (WGS) entry which is preliminary data.</text>
</comment>
<protein>
    <submittedName>
        <fullName evidence="1">Uncharacterized protein</fullName>
    </submittedName>
</protein>
<gene>
    <name evidence="1" type="ORF">S01H4_33128</name>
</gene>
<accession>X1BYJ1</accession>
<dbReference type="AlphaFoldDB" id="X1BYJ1"/>
<reference evidence="1" key="1">
    <citation type="journal article" date="2014" name="Front. Microbiol.">
        <title>High frequency of phylogenetically diverse reductive dehalogenase-homologous genes in deep subseafloor sedimentary metagenomes.</title>
        <authorList>
            <person name="Kawai M."/>
            <person name="Futagami T."/>
            <person name="Toyoda A."/>
            <person name="Takaki Y."/>
            <person name="Nishi S."/>
            <person name="Hori S."/>
            <person name="Arai W."/>
            <person name="Tsubouchi T."/>
            <person name="Morono Y."/>
            <person name="Uchiyama I."/>
            <person name="Ito T."/>
            <person name="Fujiyama A."/>
            <person name="Inagaki F."/>
            <person name="Takami H."/>
        </authorList>
    </citation>
    <scope>NUCLEOTIDE SEQUENCE</scope>
    <source>
        <strain evidence="1">Expedition CK06-06</strain>
    </source>
</reference>
<sequence>MIKIPNVLIKFGEQVAVEAGLGVVRSFLNDKIKDITPGDMYTAIQTNQDLWDVTPDDIRGGGSRLKHRFGNYLEKYQNEINTEIVLEWIEKDHPAIFSTIINTTDGIPYMERQVEKIKYKILKEL</sequence>
<organism evidence="1">
    <name type="scientific">marine sediment metagenome</name>
    <dbReference type="NCBI Taxonomy" id="412755"/>
    <lineage>
        <taxon>unclassified sequences</taxon>
        <taxon>metagenomes</taxon>
        <taxon>ecological metagenomes</taxon>
    </lineage>
</organism>
<dbReference type="EMBL" id="BART01017394">
    <property type="protein sequence ID" value="GAG77226.1"/>
    <property type="molecule type" value="Genomic_DNA"/>
</dbReference>
<name>X1BYJ1_9ZZZZ</name>